<organism evidence="5 6">
    <name type="scientific">Suillus luteus UH-Slu-Lm8-n1</name>
    <dbReference type="NCBI Taxonomy" id="930992"/>
    <lineage>
        <taxon>Eukaryota</taxon>
        <taxon>Fungi</taxon>
        <taxon>Dikarya</taxon>
        <taxon>Basidiomycota</taxon>
        <taxon>Agaricomycotina</taxon>
        <taxon>Agaricomycetes</taxon>
        <taxon>Agaricomycetidae</taxon>
        <taxon>Boletales</taxon>
        <taxon>Suillineae</taxon>
        <taxon>Suillaceae</taxon>
        <taxon>Suillus</taxon>
    </lineage>
</organism>
<dbReference type="SUPFAM" id="SSF50729">
    <property type="entry name" value="PH domain-like"/>
    <property type="match status" value="1"/>
</dbReference>
<gene>
    <name evidence="5" type="ORF">CY34DRAFT_803029</name>
</gene>
<protein>
    <recommendedName>
        <fullName evidence="4">Histone chaperone RTT106/FACT complex subunit SPT16-like middle domain-containing protein</fullName>
    </recommendedName>
</protein>
<dbReference type="Proteomes" id="UP000054485">
    <property type="component" value="Unassembled WGS sequence"/>
</dbReference>
<feature type="region of interest" description="Disordered" evidence="3">
    <location>
        <begin position="324"/>
        <end position="343"/>
    </location>
</feature>
<keyword evidence="6" id="KW-1185">Reference proteome</keyword>
<sequence>MSLSTPYLDALSKHFPAECSSVIDSLSTEQARSAVDTLLAFASGGECPTNISALGQLGWARTQPAAMRAVQDLAVQKGIKRGRAASTDEEGVDSNVKRQKTTDALEDDRPIFTLPSISTTSPVRKKVDITIHEKTIRFVNPSSRAVEASIPLSSISRAFLVPTRGKAKQHWTVVMLSSDVPEKGKATTSNPHQIIFGLDAISASKFEATSYSDSTPSTSTIAKGEETLFVLREFLTHLPISLLEASATVFRSACATPKSGHCAAGIDAYLAAKPGNLWFFDSGILWGESKPCEFWAVGDLIPKDGVRLISATGRTCSVILGRKSSSAEDHNDKGGNKEDVEGDIVETEFSMVDGREQDPINAWARQRKHLFGKGSAPPPSKFTSGKKAATEEAPPIGGNTATNGPAWDDSDSDDDDYEIASSEDIDNSSSSDSEASDVGSGSQPDDGSEEEDNRGSDANGDESGEESEEDLQEAHHPLLRPGAMPRMSKATIDAVVDMVNEDMMGDSEEEDELDDS</sequence>
<dbReference type="GO" id="GO:0042393">
    <property type="term" value="F:histone binding"/>
    <property type="evidence" value="ECO:0007669"/>
    <property type="project" value="TreeGrafter"/>
</dbReference>
<dbReference type="PANTHER" id="PTHR45849:SF3">
    <property type="entry name" value="HISTONE CHAPERONE RTT106"/>
    <property type="match status" value="1"/>
</dbReference>
<evidence type="ECO:0000313" key="5">
    <source>
        <dbReference type="EMBL" id="KIK44121.1"/>
    </source>
</evidence>
<evidence type="ECO:0000256" key="1">
    <source>
        <dbReference type="ARBA" id="ARBA00006159"/>
    </source>
</evidence>
<feature type="domain" description="Histone chaperone RTT106/FACT complex subunit SPT16-like middle" evidence="4">
    <location>
        <begin position="263"/>
        <end position="374"/>
    </location>
</feature>
<evidence type="ECO:0000256" key="3">
    <source>
        <dbReference type="SAM" id="MobiDB-lite"/>
    </source>
</evidence>
<dbReference type="InParanoid" id="A0A0D0AQV7"/>
<dbReference type="InterPro" id="IPR013719">
    <property type="entry name" value="RTT106/SPT16-like_middle_dom"/>
</dbReference>
<feature type="compositionally biased region" description="Acidic residues" evidence="3">
    <location>
        <begin position="408"/>
        <end position="426"/>
    </location>
</feature>
<comment type="similarity">
    <text evidence="1">Belongs to the RTT106 family.</text>
</comment>
<comment type="function">
    <text evidence="2">Component of the FACT complex, a general chromatin factor that acts to reorganize nucleosomes. The FACT complex is involved in multiple processes that require DNA as a template such as mRNA elongation, DNA replication and DNA repair. During transcription elongation the FACT complex acts as a histone chaperone that both destabilizes and restores nucleosomal structure. It facilitates the passage of RNA polymerase II and transcription by promoting the dissociation of one histone H2A-H2B dimer from the nucleosome, then subsequently promotes the reestablishment of the nucleosome following the passage of RNA polymerase II.</text>
</comment>
<dbReference type="OrthoDB" id="75754at2759"/>
<name>A0A0D0AQV7_9AGAM</name>
<feature type="compositionally biased region" description="Basic and acidic residues" evidence="3">
    <location>
        <begin position="325"/>
        <end position="339"/>
    </location>
</feature>
<dbReference type="SMART" id="SM01287">
    <property type="entry name" value="Rtt106"/>
    <property type="match status" value="1"/>
</dbReference>
<dbReference type="EMBL" id="KN835197">
    <property type="protein sequence ID" value="KIK44121.1"/>
    <property type="molecule type" value="Genomic_DNA"/>
</dbReference>
<evidence type="ECO:0000256" key="2">
    <source>
        <dbReference type="ARBA" id="ARBA00025370"/>
    </source>
</evidence>
<dbReference type="InterPro" id="IPR011993">
    <property type="entry name" value="PH-like_dom_sf"/>
</dbReference>
<dbReference type="Pfam" id="PF08512">
    <property type="entry name" value="Rttp106-like_middle"/>
    <property type="match status" value="1"/>
</dbReference>
<feature type="compositionally biased region" description="Acidic residues" evidence="3">
    <location>
        <begin position="459"/>
        <end position="471"/>
    </location>
</feature>
<reference evidence="6" key="2">
    <citation type="submission" date="2015-01" db="EMBL/GenBank/DDBJ databases">
        <title>Evolutionary Origins and Diversification of the Mycorrhizal Mutualists.</title>
        <authorList>
            <consortium name="DOE Joint Genome Institute"/>
            <consortium name="Mycorrhizal Genomics Consortium"/>
            <person name="Kohler A."/>
            <person name="Kuo A."/>
            <person name="Nagy L.G."/>
            <person name="Floudas D."/>
            <person name="Copeland A."/>
            <person name="Barry K.W."/>
            <person name="Cichocki N."/>
            <person name="Veneault-Fourrey C."/>
            <person name="LaButti K."/>
            <person name="Lindquist E.A."/>
            <person name="Lipzen A."/>
            <person name="Lundell T."/>
            <person name="Morin E."/>
            <person name="Murat C."/>
            <person name="Riley R."/>
            <person name="Ohm R."/>
            <person name="Sun H."/>
            <person name="Tunlid A."/>
            <person name="Henrissat B."/>
            <person name="Grigoriev I.V."/>
            <person name="Hibbett D.S."/>
            <person name="Martin F."/>
        </authorList>
    </citation>
    <scope>NUCLEOTIDE SEQUENCE [LARGE SCALE GENOMIC DNA]</scope>
    <source>
        <strain evidence="6">UH-Slu-Lm8-n1</strain>
    </source>
</reference>
<feature type="compositionally biased region" description="Low complexity" evidence="3">
    <location>
        <begin position="427"/>
        <end position="442"/>
    </location>
</feature>
<dbReference type="STRING" id="930992.A0A0D0AQV7"/>
<dbReference type="HOGENOM" id="CLU_020806_0_0_1"/>
<dbReference type="InterPro" id="IPR050454">
    <property type="entry name" value="RTT106/SSRP1_HistChap/FACT"/>
</dbReference>
<dbReference type="AlphaFoldDB" id="A0A0D0AQV7"/>
<dbReference type="Gene3D" id="2.30.29.30">
    <property type="entry name" value="Pleckstrin-homology domain (PH domain)/Phosphotyrosine-binding domain (PTB)"/>
    <property type="match status" value="1"/>
</dbReference>
<feature type="region of interest" description="Disordered" evidence="3">
    <location>
        <begin position="370"/>
        <end position="493"/>
    </location>
</feature>
<proteinExistence type="inferred from homology"/>
<reference evidence="5 6" key="1">
    <citation type="submission" date="2014-04" db="EMBL/GenBank/DDBJ databases">
        <authorList>
            <consortium name="DOE Joint Genome Institute"/>
            <person name="Kuo A."/>
            <person name="Ruytinx J."/>
            <person name="Rineau F."/>
            <person name="Colpaert J."/>
            <person name="Kohler A."/>
            <person name="Nagy L.G."/>
            <person name="Floudas D."/>
            <person name="Copeland A."/>
            <person name="Barry K.W."/>
            <person name="Cichocki N."/>
            <person name="Veneault-Fourrey C."/>
            <person name="LaButti K."/>
            <person name="Lindquist E.A."/>
            <person name="Lipzen A."/>
            <person name="Lundell T."/>
            <person name="Morin E."/>
            <person name="Murat C."/>
            <person name="Sun H."/>
            <person name="Tunlid A."/>
            <person name="Henrissat B."/>
            <person name="Grigoriev I.V."/>
            <person name="Hibbett D.S."/>
            <person name="Martin F."/>
            <person name="Nordberg H.P."/>
            <person name="Cantor M.N."/>
            <person name="Hua S.X."/>
        </authorList>
    </citation>
    <scope>NUCLEOTIDE SEQUENCE [LARGE SCALE GENOMIC DNA]</scope>
    <source>
        <strain evidence="5 6">UH-Slu-Lm8-n1</strain>
    </source>
</reference>
<dbReference type="Gene3D" id="2.30.29.120">
    <property type="match status" value="1"/>
</dbReference>
<accession>A0A0D0AQV7</accession>
<dbReference type="PANTHER" id="PTHR45849">
    <property type="entry name" value="FACT COMPLEX SUBUNIT SSRP1"/>
    <property type="match status" value="1"/>
</dbReference>
<evidence type="ECO:0000313" key="6">
    <source>
        <dbReference type="Proteomes" id="UP000054485"/>
    </source>
</evidence>
<evidence type="ECO:0000259" key="4">
    <source>
        <dbReference type="SMART" id="SM01287"/>
    </source>
</evidence>
<dbReference type="GO" id="GO:0031491">
    <property type="term" value="F:nucleosome binding"/>
    <property type="evidence" value="ECO:0007669"/>
    <property type="project" value="TreeGrafter"/>
</dbReference>